<feature type="domain" description="RSE1/DDB1/CPSF1 first beta-propeller" evidence="10">
    <location>
        <begin position="14"/>
        <end position="400"/>
    </location>
</feature>
<keyword evidence="6" id="KW-0508">mRNA splicing</keyword>
<evidence type="ECO:0000313" key="12">
    <source>
        <dbReference type="EMBL" id="RKP38629.1"/>
    </source>
</evidence>
<evidence type="ECO:0000256" key="6">
    <source>
        <dbReference type="ARBA" id="ARBA00023187"/>
    </source>
</evidence>
<comment type="similarity">
    <text evidence="2">Belongs to the DDB1 family.</text>
</comment>
<dbReference type="Proteomes" id="UP000268162">
    <property type="component" value="Unassembled WGS sequence"/>
</dbReference>
<accession>A0A4V1J5D0</accession>
<keyword evidence="5" id="KW-0747">Spliceosome</keyword>
<dbReference type="Pfam" id="PF03178">
    <property type="entry name" value="CPSF_A"/>
    <property type="match status" value="1"/>
</dbReference>
<evidence type="ECO:0000256" key="2">
    <source>
        <dbReference type="ARBA" id="ARBA00007453"/>
    </source>
</evidence>
<dbReference type="InterPro" id="IPR004871">
    <property type="entry name" value="RSE1/DDB1/CPSF1_C"/>
</dbReference>
<dbReference type="InterPro" id="IPR058543">
    <property type="entry name" value="Beta-prop_RSE1/DDB1/CPSF1_2nd"/>
</dbReference>
<dbReference type="GO" id="GO:0008380">
    <property type="term" value="P:RNA splicing"/>
    <property type="evidence" value="ECO:0007669"/>
    <property type="project" value="UniProtKB-KW"/>
</dbReference>
<dbReference type="SUPFAM" id="SSF50978">
    <property type="entry name" value="WD40 repeat-like"/>
    <property type="match status" value="1"/>
</dbReference>
<feature type="domain" description="RSE1/DDB1/CPSF1 C-terminal" evidence="9">
    <location>
        <begin position="815"/>
        <end position="1137"/>
    </location>
</feature>
<reference evidence="13" key="1">
    <citation type="journal article" date="2018" name="Nat. Microbiol.">
        <title>Leveraging single-cell genomics to expand the fungal tree of life.</title>
        <authorList>
            <person name="Ahrendt S.R."/>
            <person name="Quandt C.A."/>
            <person name="Ciobanu D."/>
            <person name="Clum A."/>
            <person name="Salamov A."/>
            <person name="Andreopoulos B."/>
            <person name="Cheng J.F."/>
            <person name="Woyke T."/>
            <person name="Pelin A."/>
            <person name="Henrissat B."/>
            <person name="Reynolds N.K."/>
            <person name="Benny G.L."/>
            <person name="Smith M.E."/>
            <person name="James T.Y."/>
            <person name="Grigoriev I.V."/>
        </authorList>
    </citation>
    <scope>NUCLEOTIDE SEQUENCE [LARGE SCALE GENOMIC DNA]</scope>
    <source>
        <strain evidence="13">RSA 468</strain>
    </source>
</reference>
<dbReference type="GO" id="GO:0006397">
    <property type="term" value="P:mRNA processing"/>
    <property type="evidence" value="ECO:0007669"/>
    <property type="project" value="UniProtKB-KW"/>
</dbReference>
<evidence type="ECO:0000256" key="3">
    <source>
        <dbReference type="ARBA" id="ARBA00014577"/>
    </source>
</evidence>
<dbReference type="InterPro" id="IPR050358">
    <property type="entry name" value="RSE1/DDB1/CFT1"/>
</dbReference>
<dbReference type="Gene3D" id="2.130.10.10">
    <property type="entry name" value="YVTN repeat-like/Quinoprotein amine dehydrogenase"/>
    <property type="match status" value="3"/>
</dbReference>
<dbReference type="InterPro" id="IPR036322">
    <property type="entry name" value="WD40_repeat_dom_sf"/>
</dbReference>
<dbReference type="GO" id="GO:0005681">
    <property type="term" value="C:spliceosomal complex"/>
    <property type="evidence" value="ECO:0007669"/>
    <property type="project" value="UniProtKB-KW"/>
</dbReference>
<gene>
    <name evidence="12" type="ORF">BJ085DRAFT_36520</name>
</gene>
<dbReference type="InterPro" id="IPR011047">
    <property type="entry name" value="Quinoprotein_ADH-like_sf"/>
</dbReference>
<dbReference type="InterPro" id="IPR018846">
    <property type="entry name" value="Beta-prop_RSE1/DDB1/CPSF1_1st"/>
</dbReference>
<dbReference type="InterPro" id="IPR015943">
    <property type="entry name" value="WD40/YVTN_repeat-like_dom_sf"/>
</dbReference>
<protein>
    <recommendedName>
        <fullName evidence="3">DNA damage-binding protein 1</fullName>
    </recommendedName>
</protein>
<dbReference type="SUPFAM" id="SSF50998">
    <property type="entry name" value="Quinoprotein alcohol dehydrogenase-like"/>
    <property type="match status" value="1"/>
</dbReference>
<dbReference type="EMBL" id="ML002346">
    <property type="protein sequence ID" value="RKP38629.1"/>
    <property type="molecule type" value="Genomic_DNA"/>
</dbReference>
<evidence type="ECO:0000256" key="4">
    <source>
        <dbReference type="ARBA" id="ARBA00022664"/>
    </source>
</evidence>
<evidence type="ECO:0000256" key="7">
    <source>
        <dbReference type="ARBA" id="ARBA00023242"/>
    </source>
</evidence>
<evidence type="ECO:0000256" key="5">
    <source>
        <dbReference type="ARBA" id="ARBA00022728"/>
    </source>
</evidence>
<evidence type="ECO:0000256" key="1">
    <source>
        <dbReference type="ARBA" id="ARBA00004123"/>
    </source>
</evidence>
<proteinExistence type="inferred from homology"/>
<sequence length="1171" mass="128605">MHLYHVTLQPPTHINQVVLGKFSGTKVQEMVLARSSRLELIRPDPDSGKLLTVLTHDVFGTIRSLAAIRLTGSSKDYIIVGSDSGRLVILEYNPGANRFDRVIMETFGKTGIRRTVPGQYLAADPRGRVLMVAAPEKHKFVYMLTRDANSVLAISSPIEAHKAHTLVFDCVALDMGFENPVFACLEVDYGEAEDRPDEPVDKVLTYYELDLGLNHVVRKWSDTVDRDANLLVPLPGRALVDAVPEGPSGVLVCSKNYITYRHQDVPAHRVPIPQRTPTKEDRGVLIVAAAVYKSKGTFFVMLQSEVGDLYKLTVDYEGDQVTDLCIQYFDTVPTAVGLCILDNGCLFVASEFGNHMLYQFEQLGDNDDVPQYHSSKSDESDPLAPTVLEPRELTNLAPIDEMESLAPLLDTTILNLANEDTPQVYALCGRGAQSSFKVLRHGLEINEIAVSALPGHPQAIWSTKLTATDPYDSYIVVSFTDATLVLAIGETVEEVTDSGLLTNKPTLVVQQIGPNALVQVHPQGYRLIQADKRVSEWRPPAHQVVTHAVANERQLVLGLSSGEVVYFELDATGQLAEFDRTTEFGEDITALSLALAPPGQQRTPFLAVGLADSTVRIISLEPHNCLDALAMQALSDVPSSLCLVEMADRETDPHLTTLYLYTGLRNGVLIRTSVDHVSGQLAETRTRFLGSQPVQLCRVVTNGVPAVLALSSRPWLSYVYQSRTRLAPLAYEALVYAGAFRSEPCAEGLVAIADDTLRILNVERLGTPLNQAAVPLQCTPRRTIHHPVHNQFVVYETDHLPDGTPGSATNPAWTSCLRIINPLSGETSWMHQFDPDEAAFGMGLVIFSSEATEPASPLILVGAARGFSQTTQKSLAAFIYAFRFNADGTTLELLHKTEVDEIPRVIIPFQGRALVGMGPLLRIYDLGKRKMLRKCQSRAIPNSIVTLQAVGSRIIIGDLQESIHFALYRPQENRIAVFADDTLPRWITATHLLDYNTVAGGDRFGNLFVLRLPTEISQKIDNDATGNLLYHEKGYLQGAANKLTPLAHFYVGDTITSLQRATLVVGGREVLVYTTLLGAIGALIPLTSKADVDFFQTLETHLRSEAPPLCGRDHITYRSTYVPVKAVIDGDLCEQFALLATSAKDGIAEDLDRTPGEIAKKIEDMRTMYAF</sequence>
<evidence type="ECO:0000256" key="8">
    <source>
        <dbReference type="ARBA" id="ARBA00038266"/>
    </source>
</evidence>
<dbReference type="FunFam" id="2.130.10.10:FF:001143">
    <property type="entry name" value="Pre-mRNA-splicing factor rse-1, putative"/>
    <property type="match status" value="1"/>
</dbReference>
<dbReference type="Pfam" id="PF23726">
    <property type="entry name" value="Beta-prop_RSE1_2nd"/>
    <property type="match status" value="1"/>
</dbReference>
<dbReference type="Pfam" id="PF10433">
    <property type="entry name" value="Beta-prop_RSE1_1st"/>
    <property type="match status" value="1"/>
</dbReference>
<evidence type="ECO:0000259" key="10">
    <source>
        <dbReference type="Pfam" id="PF10433"/>
    </source>
</evidence>
<evidence type="ECO:0000259" key="11">
    <source>
        <dbReference type="Pfam" id="PF23726"/>
    </source>
</evidence>
<dbReference type="AlphaFoldDB" id="A0A4V1J5D0"/>
<evidence type="ECO:0000259" key="9">
    <source>
        <dbReference type="Pfam" id="PF03178"/>
    </source>
</evidence>
<dbReference type="PANTHER" id="PTHR10644">
    <property type="entry name" value="DNA REPAIR/RNA PROCESSING CPSF FAMILY"/>
    <property type="match status" value="1"/>
</dbReference>
<feature type="domain" description="RSE1/DDB1/CPSF1 second beta-propeller" evidence="11">
    <location>
        <begin position="446"/>
        <end position="761"/>
    </location>
</feature>
<comment type="subcellular location">
    <subcellularLocation>
        <location evidence="1">Nucleus</location>
    </subcellularLocation>
</comment>
<evidence type="ECO:0000313" key="13">
    <source>
        <dbReference type="Proteomes" id="UP000268162"/>
    </source>
</evidence>
<keyword evidence="4" id="KW-0507">mRNA processing</keyword>
<dbReference type="FunFam" id="2.130.10.10:FF:000031">
    <property type="entry name" value="Splicing factor 3b subunit 3"/>
    <property type="match status" value="1"/>
</dbReference>
<name>A0A4V1J5D0_9FUNG</name>
<comment type="similarity">
    <text evidence="8">Belongs to the RSE1 family.</text>
</comment>
<organism evidence="12 13">
    <name type="scientific">Dimargaris cristalligena</name>
    <dbReference type="NCBI Taxonomy" id="215637"/>
    <lineage>
        <taxon>Eukaryota</taxon>
        <taxon>Fungi</taxon>
        <taxon>Fungi incertae sedis</taxon>
        <taxon>Zoopagomycota</taxon>
        <taxon>Kickxellomycotina</taxon>
        <taxon>Dimargaritomycetes</taxon>
        <taxon>Dimargaritales</taxon>
        <taxon>Dimargaritaceae</taxon>
        <taxon>Dimargaris</taxon>
    </lineage>
</organism>
<keyword evidence="13" id="KW-1185">Reference proteome</keyword>
<keyword evidence="7" id="KW-0539">Nucleus</keyword>
<dbReference type="STRING" id="215637.A0A4V1J5D0"/>
<dbReference type="GO" id="GO:0003676">
    <property type="term" value="F:nucleic acid binding"/>
    <property type="evidence" value="ECO:0007669"/>
    <property type="project" value="InterPro"/>
</dbReference>